<dbReference type="Proteomes" id="UP001527181">
    <property type="component" value="Unassembled WGS sequence"/>
</dbReference>
<evidence type="ECO:0000313" key="1">
    <source>
        <dbReference type="EMBL" id="MCY9759132.1"/>
    </source>
</evidence>
<evidence type="ECO:0000313" key="2">
    <source>
        <dbReference type="Proteomes" id="UP001527181"/>
    </source>
</evidence>
<dbReference type="EMBL" id="JAMDNP010000002">
    <property type="protein sequence ID" value="MCY9759132.1"/>
    <property type="molecule type" value="Genomic_DNA"/>
</dbReference>
<organism evidence="1 2">
    <name type="scientific">Paenibacillus alvei</name>
    <name type="common">Bacillus alvei</name>
    <dbReference type="NCBI Taxonomy" id="44250"/>
    <lineage>
        <taxon>Bacteria</taxon>
        <taxon>Bacillati</taxon>
        <taxon>Bacillota</taxon>
        <taxon>Bacilli</taxon>
        <taxon>Bacillales</taxon>
        <taxon>Paenibacillaceae</taxon>
        <taxon>Paenibacillus</taxon>
    </lineage>
</organism>
<sequence length="65" mass="7480">MTNLDGFVLVLPVQGKKWYFYREVDHVSVTVIADDFPSACAELEEIIAYKAIMNQAKNFNITVRR</sequence>
<gene>
    <name evidence="1" type="ORF">M5X12_00955</name>
</gene>
<proteinExistence type="predicted"/>
<reference evidence="1 2" key="1">
    <citation type="submission" date="2022-05" db="EMBL/GenBank/DDBJ databases">
        <title>Genome Sequencing of Bee-Associated Microbes.</title>
        <authorList>
            <person name="Dunlap C."/>
        </authorList>
    </citation>
    <scope>NUCLEOTIDE SEQUENCE [LARGE SCALE GENOMIC DNA]</scope>
    <source>
        <strain evidence="1 2">NRRL B-04010</strain>
    </source>
</reference>
<accession>A0ABT4GRR4</accession>
<keyword evidence="2" id="KW-1185">Reference proteome</keyword>
<protein>
    <submittedName>
        <fullName evidence="1">Uncharacterized protein</fullName>
    </submittedName>
</protein>
<dbReference type="RefSeq" id="WP_268594603.1">
    <property type="nucleotide sequence ID" value="NZ_JAMDLX010000105.1"/>
</dbReference>
<comment type="caution">
    <text evidence="1">The sequence shown here is derived from an EMBL/GenBank/DDBJ whole genome shotgun (WGS) entry which is preliminary data.</text>
</comment>
<name>A0ABT4GRR4_PAEAL</name>